<feature type="compositionally biased region" description="Basic and acidic residues" evidence="8">
    <location>
        <begin position="7"/>
        <end position="22"/>
    </location>
</feature>
<evidence type="ECO:0000256" key="9">
    <source>
        <dbReference type="SAM" id="Phobius"/>
    </source>
</evidence>
<comment type="similarity">
    <text evidence="1 7">Belongs to the glycosyl hydrolase 5 (cellulase A) family.</text>
</comment>
<dbReference type="PANTHER" id="PTHR35923:SF2">
    <property type="entry name" value="ENDOGLUCANASE"/>
    <property type="match status" value="1"/>
</dbReference>
<evidence type="ECO:0000256" key="3">
    <source>
        <dbReference type="ARBA" id="ARBA00023001"/>
    </source>
</evidence>
<keyword evidence="4" id="KW-0119">Carbohydrate metabolism</keyword>
<dbReference type="GO" id="GO:0030245">
    <property type="term" value="P:cellulose catabolic process"/>
    <property type="evidence" value="ECO:0007669"/>
    <property type="project" value="UniProtKB-KW"/>
</dbReference>
<keyword evidence="2 7" id="KW-0378">Hydrolase</keyword>
<evidence type="ECO:0000256" key="2">
    <source>
        <dbReference type="ARBA" id="ARBA00022801"/>
    </source>
</evidence>
<feature type="region of interest" description="Disordered" evidence="8">
    <location>
        <begin position="1"/>
        <end position="22"/>
    </location>
</feature>
<keyword evidence="5 7" id="KW-0326">Glycosidase</keyword>
<dbReference type="Gene3D" id="3.20.20.80">
    <property type="entry name" value="Glycosidases"/>
    <property type="match status" value="1"/>
</dbReference>
<keyword evidence="9" id="KW-0472">Membrane</keyword>
<gene>
    <name evidence="11" type="ORF">DYB25_010948</name>
</gene>
<keyword evidence="9" id="KW-0812">Transmembrane</keyword>
<feature type="transmembrane region" description="Helical" evidence="9">
    <location>
        <begin position="87"/>
        <end position="109"/>
    </location>
</feature>
<evidence type="ECO:0000313" key="12">
    <source>
        <dbReference type="Proteomes" id="UP000266239"/>
    </source>
</evidence>
<evidence type="ECO:0000313" key="11">
    <source>
        <dbReference type="EMBL" id="RHX98015.1"/>
    </source>
</evidence>
<accession>A0A396ZTV0</accession>
<dbReference type="VEuPathDB" id="FungiDB:H257_07686"/>
<dbReference type="Proteomes" id="UP000266239">
    <property type="component" value="Unassembled WGS sequence"/>
</dbReference>
<feature type="region of interest" description="Disordered" evidence="8">
    <location>
        <begin position="134"/>
        <end position="156"/>
    </location>
</feature>
<dbReference type="PANTHER" id="PTHR35923">
    <property type="entry name" value="MAJOR EXTRACELLULAR ENDOGLUCANASE"/>
    <property type="match status" value="1"/>
</dbReference>
<reference evidence="11 12" key="1">
    <citation type="submission" date="2018-08" db="EMBL/GenBank/DDBJ databases">
        <title>Aphanomyces genome sequencing and annotation.</title>
        <authorList>
            <person name="Minardi D."/>
            <person name="Oidtmann B."/>
            <person name="Van Der Giezen M."/>
            <person name="Studholme D.J."/>
        </authorList>
    </citation>
    <scope>NUCLEOTIDE SEQUENCE [LARGE SCALE GENOMIC DNA]</scope>
    <source>
        <strain evidence="11 12">Yx</strain>
    </source>
</reference>
<feature type="domain" description="Glycoside hydrolase family 5" evidence="10">
    <location>
        <begin position="208"/>
        <end position="530"/>
    </location>
</feature>
<evidence type="ECO:0000256" key="5">
    <source>
        <dbReference type="ARBA" id="ARBA00023295"/>
    </source>
</evidence>
<evidence type="ECO:0000256" key="4">
    <source>
        <dbReference type="ARBA" id="ARBA00023277"/>
    </source>
</evidence>
<evidence type="ECO:0000256" key="6">
    <source>
        <dbReference type="ARBA" id="ARBA00023326"/>
    </source>
</evidence>
<keyword evidence="6" id="KW-0624">Polysaccharide degradation</keyword>
<protein>
    <recommendedName>
        <fullName evidence="10">Glycoside hydrolase family 5 domain-containing protein</fullName>
    </recommendedName>
</protein>
<name>A0A396ZTV0_APHAT</name>
<keyword evidence="9" id="KW-1133">Transmembrane helix</keyword>
<dbReference type="EMBL" id="QUTA01011972">
    <property type="protein sequence ID" value="RHX98015.1"/>
    <property type="molecule type" value="Genomic_DNA"/>
</dbReference>
<evidence type="ECO:0000256" key="7">
    <source>
        <dbReference type="RuleBase" id="RU361153"/>
    </source>
</evidence>
<sequence length="585" mass="64510">MTMSCREVSRDSTEDDSIHTDFTSHGHHMEMWRQSLDIRHSLGQLSADRRSSSSMIQSRREPRDLMLFVGKPAENERQTHYKGRLRMWPGLLLLLLVVGGAIAGITLGVKSSHEASRKRAIDVLSAERARRAIDSGVEDSSSSLPIDRDPDDNQVGNPKTYVNQRTLVCLILFSDTHVVVGCSMLNYVSKTGRVFAVLPNNTETQIDMKGINWFGMETGNAIPLGLWTNENNGTTAYEIATYLAANKFNVVRLPVCIAHILADTAPRKGLVNLKENRAVDISSYMAALESIIKALAYRNIGVLISLHTLTPQVSGGTWFDDSVGITKDKFLLSVDILTKALCKSDYWNVVGLDLKNEPHTATWANFSDGAETIGNRMHAGCTNWLAFVEGTNIEKHSTVIGGGVTAYSDWWGGGLQGVKTKRVVLDLPNKVVYAPHYYNSGVYPQTYLYAPGGDELSDADLRQRISETATDMFGFIAADKKEALVLGEFAGLYATDAHRFKTTKRTTDFLIEVMLRDGYAGGFVWSLNPESAYQYNPNGPGTWTEGLLKDDWRSSNTEFVQGMAALDKLPSLKALPCVHTTPSAP</sequence>
<dbReference type="SUPFAM" id="SSF51445">
    <property type="entry name" value="(Trans)glycosidases"/>
    <property type="match status" value="1"/>
</dbReference>
<organism evidence="11 12">
    <name type="scientific">Aphanomyces astaci</name>
    <name type="common">Crayfish plague agent</name>
    <dbReference type="NCBI Taxonomy" id="112090"/>
    <lineage>
        <taxon>Eukaryota</taxon>
        <taxon>Sar</taxon>
        <taxon>Stramenopiles</taxon>
        <taxon>Oomycota</taxon>
        <taxon>Saprolegniomycetes</taxon>
        <taxon>Saprolegniales</taxon>
        <taxon>Verrucalvaceae</taxon>
        <taxon>Aphanomyces</taxon>
    </lineage>
</organism>
<dbReference type="InterPro" id="IPR001547">
    <property type="entry name" value="Glyco_hydro_5"/>
</dbReference>
<comment type="caution">
    <text evidence="11">The sequence shown here is derived from an EMBL/GenBank/DDBJ whole genome shotgun (WGS) entry which is preliminary data.</text>
</comment>
<dbReference type="AlphaFoldDB" id="A0A396ZTV0"/>
<evidence type="ECO:0000259" key="10">
    <source>
        <dbReference type="Pfam" id="PF00150"/>
    </source>
</evidence>
<dbReference type="Pfam" id="PF00150">
    <property type="entry name" value="Cellulase"/>
    <property type="match status" value="1"/>
</dbReference>
<keyword evidence="3" id="KW-0136">Cellulose degradation</keyword>
<proteinExistence type="inferred from homology"/>
<evidence type="ECO:0000256" key="8">
    <source>
        <dbReference type="SAM" id="MobiDB-lite"/>
    </source>
</evidence>
<dbReference type="GO" id="GO:0004553">
    <property type="term" value="F:hydrolase activity, hydrolyzing O-glycosyl compounds"/>
    <property type="evidence" value="ECO:0007669"/>
    <property type="project" value="InterPro"/>
</dbReference>
<dbReference type="InterPro" id="IPR017853">
    <property type="entry name" value="GH"/>
</dbReference>
<evidence type="ECO:0000256" key="1">
    <source>
        <dbReference type="ARBA" id="ARBA00005641"/>
    </source>
</evidence>